<keyword evidence="2" id="KW-0012">Acyltransferase</keyword>
<proteinExistence type="predicted"/>
<name>A0A9X3WE55_9BACI</name>
<feature type="domain" description="N-acetyltransferase" evidence="1">
    <location>
        <begin position="136"/>
        <end position="263"/>
    </location>
</feature>
<comment type="caution">
    <text evidence="2">The sequence shown here is derived from an EMBL/GenBank/DDBJ whole genome shotgun (WGS) entry which is preliminary data.</text>
</comment>
<keyword evidence="3" id="KW-1185">Reference proteome</keyword>
<evidence type="ECO:0000313" key="3">
    <source>
        <dbReference type="Proteomes" id="UP001145069"/>
    </source>
</evidence>
<gene>
    <name evidence="2" type="ORF">NC799_07670</name>
</gene>
<dbReference type="SUPFAM" id="SSF55729">
    <property type="entry name" value="Acyl-CoA N-acyltransferases (Nat)"/>
    <property type="match status" value="1"/>
</dbReference>
<dbReference type="InterPro" id="IPR016181">
    <property type="entry name" value="Acyl_CoA_acyltransferase"/>
</dbReference>
<sequence>MIRPLTKQDDSQCQQLLGKEPAENLFIIGDIEAFGYEQDFQKLWGEFNDAGQLTAVLLKYEQNYIPYAPGPFDVEGFAEIINNDPDFRALSGLKKITDQFDGRIDRNITSKRAFYYAKCTSTNQLPAVDANQVKQINLDDVERLGELLSTVAEFSNSMFNPESKKRSLKKGVSRGVYIEEDGQMVSTASTAAENSKSAMIVAVATRDGFKQKGYATKCLTTLCRDVLQEGKELCLFYDNPAAGAIYKRLGFQDIGTWTMTTCE</sequence>
<dbReference type="Gene3D" id="3.40.630.30">
    <property type="match status" value="1"/>
</dbReference>
<dbReference type="InterPro" id="IPR027365">
    <property type="entry name" value="GNAT_acetyltra_YdfB-like"/>
</dbReference>
<protein>
    <submittedName>
        <fullName evidence="2">GNAT family N-acetyltransferase</fullName>
        <ecNumber evidence="2">2.3.1.-</ecNumber>
    </submittedName>
</protein>
<dbReference type="InterPro" id="IPR000182">
    <property type="entry name" value="GNAT_dom"/>
</dbReference>
<dbReference type="EC" id="2.3.1.-" evidence="2"/>
<dbReference type="GO" id="GO:0016747">
    <property type="term" value="F:acyltransferase activity, transferring groups other than amino-acyl groups"/>
    <property type="evidence" value="ECO:0007669"/>
    <property type="project" value="InterPro"/>
</dbReference>
<evidence type="ECO:0000259" key="1">
    <source>
        <dbReference type="PROSITE" id="PS51186"/>
    </source>
</evidence>
<dbReference type="RefSeq" id="WP_272445814.1">
    <property type="nucleotide sequence ID" value="NZ_JAMQKC010000004.1"/>
</dbReference>
<dbReference type="EMBL" id="JAMQKC010000004">
    <property type="protein sequence ID" value="MDC3416796.1"/>
    <property type="molecule type" value="Genomic_DNA"/>
</dbReference>
<accession>A0A9X3WE55</accession>
<evidence type="ECO:0000313" key="2">
    <source>
        <dbReference type="EMBL" id="MDC3416796.1"/>
    </source>
</evidence>
<keyword evidence="2" id="KW-0808">Transferase</keyword>
<dbReference type="AlphaFoldDB" id="A0A9X3WE55"/>
<dbReference type="PROSITE" id="PS51186">
    <property type="entry name" value="GNAT"/>
    <property type="match status" value="1"/>
</dbReference>
<reference evidence="2" key="1">
    <citation type="submission" date="2022-06" db="EMBL/GenBank/DDBJ databases">
        <title>Aquibacillus sp. a new bacterium isolated from soil saline samples.</title>
        <authorList>
            <person name="Galisteo C."/>
            <person name="De La Haba R."/>
            <person name="Sanchez-Porro C."/>
            <person name="Ventosa A."/>
        </authorList>
    </citation>
    <scope>NUCLEOTIDE SEQUENCE</scope>
    <source>
        <strain evidence="2">3ASR75-54</strain>
    </source>
</reference>
<dbReference type="Proteomes" id="UP001145069">
    <property type="component" value="Unassembled WGS sequence"/>
</dbReference>
<organism evidence="2 3">
    <name type="scientific">Aquibacillus salsiterrae</name>
    <dbReference type="NCBI Taxonomy" id="2950439"/>
    <lineage>
        <taxon>Bacteria</taxon>
        <taxon>Bacillati</taxon>
        <taxon>Bacillota</taxon>
        <taxon>Bacilli</taxon>
        <taxon>Bacillales</taxon>
        <taxon>Bacillaceae</taxon>
        <taxon>Aquibacillus</taxon>
    </lineage>
</organism>
<dbReference type="Pfam" id="PF12746">
    <property type="entry name" value="GNAT_acetyltran"/>
    <property type="match status" value="1"/>
</dbReference>